<proteinExistence type="predicted"/>
<dbReference type="Gene3D" id="3.40.91.30">
    <property type="match status" value="1"/>
</dbReference>
<dbReference type="Proteomes" id="UP000707535">
    <property type="component" value="Unassembled WGS sequence"/>
</dbReference>
<name>A0A921K1Y8_9LACO</name>
<organism evidence="1 2">
    <name type="scientific">Ligilactobacillus acidipiscis</name>
    <dbReference type="NCBI Taxonomy" id="89059"/>
    <lineage>
        <taxon>Bacteria</taxon>
        <taxon>Bacillati</taxon>
        <taxon>Bacillota</taxon>
        <taxon>Bacilli</taxon>
        <taxon>Lactobacillales</taxon>
        <taxon>Lactobacillaceae</taxon>
        <taxon>Ligilactobacillus</taxon>
    </lineage>
</organism>
<sequence length="209" mass="24412">MKIKPIETKYKGYRFRSRLEARWAVFFDTLKYDWEYEPEGFDLGGLYYLPDFKVFDTWYEVKAKGKLTVEDAEKIVRFVKAGNDIIYLDGTPDIGNYIRISYDGSLHTMEKSLEGMTYREIADFLNARSDPKTRDGDILWWKNGCPYVYAGFTYYENEGMYMDFLVDAVKKARSARFEHGENPGRYDNEFKGGSILETLKRAKEGGSLQ</sequence>
<reference evidence="1" key="1">
    <citation type="journal article" date="2021" name="PeerJ">
        <title>Extensive microbial diversity within the chicken gut microbiome revealed by metagenomics and culture.</title>
        <authorList>
            <person name="Gilroy R."/>
            <person name="Ravi A."/>
            <person name="Getino M."/>
            <person name="Pursley I."/>
            <person name="Horton D.L."/>
            <person name="Alikhan N.F."/>
            <person name="Baker D."/>
            <person name="Gharbi K."/>
            <person name="Hall N."/>
            <person name="Watson M."/>
            <person name="Adriaenssens E.M."/>
            <person name="Foster-Nyarko E."/>
            <person name="Jarju S."/>
            <person name="Secka A."/>
            <person name="Antonio M."/>
            <person name="Oren A."/>
            <person name="Chaudhuri R.R."/>
            <person name="La Ragione R."/>
            <person name="Hildebrand F."/>
            <person name="Pallen M.J."/>
        </authorList>
    </citation>
    <scope>NUCLEOTIDE SEQUENCE</scope>
    <source>
        <strain evidence="1">CHK174-6876</strain>
    </source>
</reference>
<evidence type="ECO:0000313" key="1">
    <source>
        <dbReference type="EMBL" id="HJE98256.1"/>
    </source>
</evidence>
<reference evidence="1" key="2">
    <citation type="submission" date="2021-09" db="EMBL/GenBank/DDBJ databases">
        <authorList>
            <person name="Gilroy R."/>
        </authorList>
    </citation>
    <scope>NUCLEOTIDE SEQUENCE</scope>
    <source>
        <strain evidence="1">CHK174-6876</strain>
    </source>
</reference>
<accession>A0A921K1Y8</accession>
<dbReference type="EMBL" id="DYXG01000117">
    <property type="protein sequence ID" value="HJE98256.1"/>
    <property type="molecule type" value="Genomic_DNA"/>
</dbReference>
<evidence type="ECO:0000313" key="2">
    <source>
        <dbReference type="Proteomes" id="UP000707535"/>
    </source>
</evidence>
<protein>
    <submittedName>
        <fullName evidence="1">Uncharacterized protein</fullName>
    </submittedName>
</protein>
<dbReference type="AlphaFoldDB" id="A0A921K1Y8"/>
<gene>
    <name evidence="1" type="ORF">K8V00_11625</name>
</gene>
<comment type="caution">
    <text evidence="1">The sequence shown here is derived from an EMBL/GenBank/DDBJ whole genome shotgun (WGS) entry which is preliminary data.</text>
</comment>